<evidence type="ECO:0000313" key="2">
    <source>
        <dbReference type="Proteomes" id="UP000195437"/>
    </source>
</evidence>
<organism evidence="1 2">
    <name type="scientific">Tumebacillus avium</name>
    <dbReference type="NCBI Taxonomy" id="1903704"/>
    <lineage>
        <taxon>Bacteria</taxon>
        <taxon>Bacillati</taxon>
        <taxon>Bacillota</taxon>
        <taxon>Bacilli</taxon>
        <taxon>Bacillales</taxon>
        <taxon>Alicyclobacillaceae</taxon>
        <taxon>Tumebacillus</taxon>
    </lineage>
</organism>
<protein>
    <recommendedName>
        <fullName evidence="3">Molecular chaperone DnaJ</fullName>
    </recommendedName>
</protein>
<evidence type="ECO:0000313" key="1">
    <source>
        <dbReference type="EMBL" id="ARU60461.1"/>
    </source>
</evidence>
<proteinExistence type="predicted"/>
<dbReference type="SUPFAM" id="SSF57938">
    <property type="entry name" value="DnaJ/Hsp40 cysteine-rich domain"/>
    <property type="match status" value="1"/>
</dbReference>
<sequence length="59" mass="6606">MKKTCRICKGRGKITTHMPLPMTVICSRCAGTGAVTLPDHIARKLQARREQKKLQEGEQ</sequence>
<dbReference type="Proteomes" id="UP000195437">
    <property type="component" value="Chromosome"/>
</dbReference>
<dbReference type="EMBL" id="CP021434">
    <property type="protein sequence ID" value="ARU60461.1"/>
    <property type="molecule type" value="Genomic_DNA"/>
</dbReference>
<dbReference type="KEGG" id="tum:CBW65_04775"/>
<dbReference type="InterPro" id="IPR036410">
    <property type="entry name" value="HSP_DnaJ_Cys-rich_dom_sf"/>
</dbReference>
<dbReference type="AlphaFoldDB" id="A0A1Y0IIX8"/>
<keyword evidence="2" id="KW-1185">Reference proteome</keyword>
<gene>
    <name evidence="1" type="ORF">CBW65_04775</name>
</gene>
<evidence type="ECO:0008006" key="3">
    <source>
        <dbReference type="Google" id="ProtNLM"/>
    </source>
</evidence>
<dbReference type="Gene3D" id="2.10.230.10">
    <property type="entry name" value="Heat shock protein DnaJ, cysteine-rich domain"/>
    <property type="match status" value="1"/>
</dbReference>
<dbReference type="RefSeq" id="WP_087455854.1">
    <property type="nucleotide sequence ID" value="NZ_CP021434.1"/>
</dbReference>
<accession>A0A1Y0IIX8</accession>
<reference evidence="2" key="1">
    <citation type="submission" date="2017-05" db="EMBL/GenBank/DDBJ databases">
        <authorList>
            <person name="Sung H."/>
        </authorList>
    </citation>
    <scope>NUCLEOTIDE SEQUENCE [LARGE SCALE GENOMIC DNA]</scope>
    <source>
        <strain evidence="2">AR23208</strain>
    </source>
</reference>
<name>A0A1Y0IIX8_9BACL</name>